<dbReference type="Proteomes" id="UP000051863">
    <property type="component" value="Unassembled WGS sequence"/>
</dbReference>
<protein>
    <submittedName>
        <fullName evidence="1">Uncharacterized protein</fullName>
    </submittedName>
</protein>
<organism evidence="1 2">
    <name type="scientific">Stenotrophomonas terrae</name>
    <dbReference type="NCBI Taxonomy" id="405446"/>
    <lineage>
        <taxon>Bacteria</taxon>
        <taxon>Pseudomonadati</taxon>
        <taxon>Pseudomonadota</taxon>
        <taxon>Gammaproteobacteria</taxon>
        <taxon>Lysobacterales</taxon>
        <taxon>Lysobacteraceae</taxon>
        <taxon>Stenotrophomonas</taxon>
    </lineage>
</organism>
<evidence type="ECO:0000313" key="2">
    <source>
        <dbReference type="Proteomes" id="UP000051863"/>
    </source>
</evidence>
<reference evidence="1 2" key="1">
    <citation type="submission" date="2015-05" db="EMBL/GenBank/DDBJ databases">
        <title>Genome sequencing and analysis of members of genus Stenotrophomonas.</title>
        <authorList>
            <person name="Patil P.P."/>
            <person name="Midha S."/>
            <person name="Patil P.B."/>
        </authorList>
    </citation>
    <scope>NUCLEOTIDE SEQUENCE [LARGE SCALE GENOMIC DNA]</scope>
    <source>
        <strain evidence="1 2">DSM 18941</strain>
    </source>
</reference>
<keyword evidence="2" id="KW-1185">Reference proteome</keyword>
<evidence type="ECO:0000313" key="1">
    <source>
        <dbReference type="EMBL" id="KRG67257.1"/>
    </source>
</evidence>
<dbReference type="AlphaFoldDB" id="A0A0R0CC94"/>
<sequence length="74" mass="8409">MLYQKYFPDVPVLELVDSFVVDAIRVPDSAAFLCLDLGHTLVCNEAFRAACEEAGLRGMAFEDIEAYTKRDFWD</sequence>
<comment type="caution">
    <text evidence="1">The sequence shown here is derived from an EMBL/GenBank/DDBJ whole genome shotgun (WGS) entry which is preliminary data.</text>
</comment>
<proteinExistence type="predicted"/>
<accession>A0A0R0CC94</accession>
<gene>
    <name evidence="1" type="ORF">ABB27_10375</name>
</gene>
<name>A0A0R0CC94_9GAMM</name>
<dbReference type="EMBL" id="LDJJ01000033">
    <property type="protein sequence ID" value="KRG67257.1"/>
    <property type="molecule type" value="Genomic_DNA"/>
</dbReference>
<dbReference type="PATRIC" id="fig|405446.3.peg.1565"/>